<evidence type="ECO:0000259" key="2">
    <source>
        <dbReference type="Pfam" id="PF15460"/>
    </source>
</evidence>
<protein>
    <recommendedName>
        <fullName evidence="2">Something about silencing protein 4 domain-containing protein</fullName>
    </recommendedName>
</protein>
<feature type="domain" description="Something about silencing protein 4" evidence="2">
    <location>
        <begin position="94"/>
        <end position="140"/>
    </location>
</feature>
<keyword evidence="4" id="KW-1185">Reference proteome</keyword>
<feature type="domain" description="Something about silencing protein 4" evidence="2">
    <location>
        <begin position="211"/>
        <end position="262"/>
    </location>
</feature>
<dbReference type="OrthoDB" id="1938992at2759"/>
<feature type="region of interest" description="Disordered" evidence="1">
    <location>
        <begin position="255"/>
        <end position="275"/>
    </location>
</feature>
<accession>A0A1E4U1M9</accession>
<reference evidence="4" key="1">
    <citation type="submission" date="2016-05" db="EMBL/GenBank/DDBJ databases">
        <title>Comparative genomics of biotechnologically important yeasts.</title>
        <authorList>
            <consortium name="DOE Joint Genome Institute"/>
            <person name="Riley R."/>
            <person name="Haridas S."/>
            <person name="Wolfe K.H."/>
            <person name="Lopes M.R."/>
            <person name="Hittinger C.T."/>
            <person name="Goker M."/>
            <person name="Salamov A."/>
            <person name="Wisecaver J."/>
            <person name="Long T.M."/>
            <person name="Aerts A.L."/>
            <person name="Barry K."/>
            <person name="Choi C."/>
            <person name="Clum A."/>
            <person name="Coughlan A.Y."/>
            <person name="Deshpande S."/>
            <person name="Douglass A.P."/>
            <person name="Hanson S.J."/>
            <person name="Klenk H.-P."/>
            <person name="Labutti K."/>
            <person name="Lapidus A."/>
            <person name="Lindquist E."/>
            <person name="Lipzen A."/>
            <person name="Meier-Kolthoff J.P."/>
            <person name="Ohm R.A."/>
            <person name="Otillar R.P."/>
            <person name="Pangilinan J."/>
            <person name="Peng Y."/>
            <person name="Rokas A."/>
            <person name="Rosa C.A."/>
            <person name="Scheuner C."/>
            <person name="Sibirny A.A."/>
            <person name="Slot J.C."/>
            <person name="Stielow J.B."/>
            <person name="Sun H."/>
            <person name="Kurtzman C.P."/>
            <person name="Blackwell M."/>
            <person name="Grigoriev I.V."/>
            <person name="Jeffries T.W."/>
        </authorList>
    </citation>
    <scope>NUCLEOTIDE SEQUENCE [LARGE SCALE GENOMIC DNA]</scope>
    <source>
        <strain evidence="4">NRRL Y-2460</strain>
    </source>
</reference>
<evidence type="ECO:0000313" key="3">
    <source>
        <dbReference type="EMBL" id="ODV97892.1"/>
    </source>
</evidence>
<evidence type="ECO:0000256" key="1">
    <source>
        <dbReference type="SAM" id="MobiDB-lite"/>
    </source>
</evidence>
<proteinExistence type="predicted"/>
<gene>
    <name evidence="3" type="ORF">PACTADRAFT_185793</name>
</gene>
<organism evidence="3 4">
    <name type="scientific">Pachysolen tannophilus NRRL Y-2460</name>
    <dbReference type="NCBI Taxonomy" id="669874"/>
    <lineage>
        <taxon>Eukaryota</taxon>
        <taxon>Fungi</taxon>
        <taxon>Dikarya</taxon>
        <taxon>Ascomycota</taxon>
        <taxon>Saccharomycotina</taxon>
        <taxon>Pichiomycetes</taxon>
        <taxon>Pachysolenaceae</taxon>
        <taxon>Pachysolen</taxon>
    </lineage>
</organism>
<dbReference type="STRING" id="669874.A0A1E4U1M9"/>
<dbReference type="Pfam" id="PF15460">
    <property type="entry name" value="SAS4"/>
    <property type="match status" value="2"/>
</dbReference>
<dbReference type="InterPro" id="IPR029184">
    <property type="entry name" value="Sas4_dom"/>
</dbReference>
<feature type="compositionally biased region" description="Acidic residues" evidence="1">
    <location>
        <begin position="265"/>
        <end position="275"/>
    </location>
</feature>
<name>A0A1E4U1M9_PACTA</name>
<dbReference type="Proteomes" id="UP000094236">
    <property type="component" value="Unassembled WGS sequence"/>
</dbReference>
<sequence length="324" mass="38207">MNKRQLRNTNQYVKEKEEIHEVVNDEDKFDFDNYLVQKLPKKLPIAVSATSTINTNLYCIRNRSIVINKKTLKAPLLYHYVTKKRIKSIKHKKDTLNDELYLKYHTKMEKEEKKMANIDKNLLFFQFDNYSEQLNTLNMLQENINTARKRKDEKLLVNGKGKHSHKKSFHGNQYVKAEEPLKVSKSKKQKTMCTNDNGNLMIINSLSNPFNDVFKKLTSITKINDLRNLEEINLKYKLTIFELEEFMEKFENLKKKESSLRNNEQNDESSDEEEDLTMKVADLKRKRLRKRCSKLGPIIKIKLNNSVIVIDPILPPKIIKLSDV</sequence>
<dbReference type="AlphaFoldDB" id="A0A1E4U1M9"/>
<evidence type="ECO:0000313" key="4">
    <source>
        <dbReference type="Proteomes" id="UP000094236"/>
    </source>
</evidence>
<dbReference type="EMBL" id="KV454011">
    <property type="protein sequence ID" value="ODV97892.1"/>
    <property type="molecule type" value="Genomic_DNA"/>
</dbReference>